<dbReference type="GO" id="GO:0016020">
    <property type="term" value="C:membrane"/>
    <property type="evidence" value="ECO:0007669"/>
    <property type="project" value="InterPro"/>
</dbReference>
<feature type="domain" description="Signal transduction histidine kinase internal region" evidence="2">
    <location>
        <begin position="161"/>
        <end position="236"/>
    </location>
</feature>
<protein>
    <submittedName>
        <fullName evidence="3">Histidine kinase</fullName>
    </submittedName>
</protein>
<dbReference type="InterPro" id="IPR036890">
    <property type="entry name" value="HATPase_C_sf"/>
</dbReference>
<evidence type="ECO:0000313" key="4">
    <source>
        <dbReference type="Proteomes" id="UP000199421"/>
    </source>
</evidence>
<dbReference type="InterPro" id="IPR050640">
    <property type="entry name" value="Bact_2-comp_sensor_kinase"/>
</dbReference>
<dbReference type="RefSeq" id="WP_093318000.1">
    <property type="nucleotide sequence ID" value="NZ_FOAF01000001.1"/>
</dbReference>
<keyword evidence="3" id="KW-0808">Transferase</keyword>
<sequence length="350" mass="40882">MGKINRRTLGIIFTHILLWGLFGFVLLFYPPLSWGIKLPTAFWIKHSCIILLLVLIFYSNSLFFTPKLLFKNKRILFLLWLFIALLFGQFLAFWLDKWLDFQLVMAKLRQRPPRHDELLDGFTFMFSLLVLGISTTIAAVRQWQLDARLKDELQKQQIASELSFLKAQINPHFFFNTLNNIYALSFSDVELSREALHKLSRMMRYLLYETAQNETSLIQELKFLKDHIELMKLRLRANNKVIYNEPVLSHDLKIAPMLLLPFVENAFKHGISVTKPSEIIIDVQIEQQTLHLTVSNTFQETTNSSLEGSGIGLQNTKRRLNLLYPDRHRLLITKVANDTIYQVDLTLKLS</sequence>
<dbReference type="EMBL" id="FOAF01000001">
    <property type="protein sequence ID" value="SEK56585.1"/>
    <property type="molecule type" value="Genomic_DNA"/>
</dbReference>
<keyword evidence="1" id="KW-0812">Transmembrane</keyword>
<keyword evidence="1" id="KW-1133">Transmembrane helix</keyword>
<organism evidence="3 4">
    <name type="scientific">Olivibacter domesticus</name>
    <name type="common">Pseudosphingobacterium domesticum</name>
    <dbReference type="NCBI Taxonomy" id="407022"/>
    <lineage>
        <taxon>Bacteria</taxon>
        <taxon>Pseudomonadati</taxon>
        <taxon>Bacteroidota</taxon>
        <taxon>Sphingobacteriia</taxon>
        <taxon>Sphingobacteriales</taxon>
        <taxon>Sphingobacteriaceae</taxon>
        <taxon>Olivibacter</taxon>
    </lineage>
</organism>
<feature type="transmembrane region" description="Helical" evidence="1">
    <location>
        <begin position="121"/>
        <end position="140"/>
    </location>
</feature>
<keyword evidence="1" id="KW-0472">Membrane</keyword>
<evidence type="ECO:0000313" key="3">
    <source>
        <dbReference type="EMBL" id="SEK56585.1"/>
    </source>
</evidence>
<evidence type="ECO:0000259" key="2">
    <source>
        <dbReference type="Pfam" id="PF06580"/>
    </source>
</evidence>
<feature type="transmembrane region" description="Helical" evidence="1">
    <location>
        <begin position="42"/>
        <end position="63"/>
    </location>
</feature>
<dbReference type="AlphaFoldDB" id="A0A1H7I7P0"/>
<dbReference type="Gene3D" id="3.30.565.10">
    <property type="entry name" value="Histidine kinase-like ATPase, C-terminal domain"/>
    <property type="match status" value="1"/>
</dbReference>
<accession>A0A1H7I7P0</accession>
<dbReference type="PANTHER" id="PTHR34220">
    <property type="entry name" value="SENSOR HISTIDINE KINASE YPDA"/>
    <property type="match status" value="1"/>
</dbReference>
<dbReference type="Proteomes" id="UP000199421">
    <property type="component" value="Unassembled WGS sequence"/>
</dbReference>
<reference evidence="4" key="1">
    <citation type="submission" date="2016-10" db="EMBL/GenBank/DDBJ databases">
        <authorList>
            <person name="Varghese N."/>
            <person name="Submissions S."/>
        </authorList>
    </citation>
    <scope>NUCLEOTIDE SEQUENCE [LARGE SCALE GENOMIC DNA]</scope>
    <source>
        <strain evidence="4">DSM 18733</strain>
    </source>
</reference>
<proteinExistence type="predicted"/>
<evidence type="ECO:0000256" key="1">
    <source>
        <dbReference type="SAM" id="Phobius"/>
    </source>
</evidence>
<dbReference type="GO" id="GO:0000155">
    <property type="term" value="F:phosphorelay sensor kinase activity"/>
    <property type="evidence" value="ECO:0007669"/>
    <property type="project" value="InterPro"/>
</dbReference>
<dbReference type="OrthoDB" id="9792992at2"/>
<keyword evidence="3" id="KW-0418">Kinase</keyword>
<feature type="transmembrane region" description="Helical" evidence="1">
    <location>
        <begin position="12"/>
        <end position="30"/>
    </location>
</feature>
<dbReference type="SUPFAM" id="SSF55874">
    <property type="entry name" value="ATPase domain of HSP90 chaperone/DNA topoisomerase II/histidine kinase"/>
    <property type="match status" value="1"/>
</dbReference>
<dbReference type="InterPro" id="IPR010559">
    <property type="entry name" value="Sig_transdc_His_kin_internal"/>
</dbReference>
<dbReference type="Pfam" id="PF06580">
    <property type="entry name" value="His_kinase"/>
    <property type="match status" value="1"/>
</dbReference>
<dbReference type="STRING" id="407022.SAMN05661044_00561"/>
<dbReference type="PANTHER" id="PTHR34220:SF7">
    <property type="entry name" value="SENSOR HISTIDINE KINASE YPDA"/>
    <property type="match status" value="1"/>
</dbReference>
<keyword evidence="4" id="KW-1185">Reference proteome</keyword>
<feature type="transmembrane region" description="Helical" evidence="1">
    <location>
        <begin position="75"/>
        <end position="95"/>
    </location>
</feature>
<gene>
    <name evidence="3" type="ORF">SAMN05661044_00561</name>
</gene>
<name>A0A1H7I7P0_OLID1</name>